<dbReference type="Gene3D" id="1.10.8.10">
    <property type="entry name" value="DNA helicase RuvA subunit, C-terminal domain"/>
    <property type="match status" value="1"/>
</dbReference>
<dbReference type="GO" id="GO:0003676">
    <property type="term" value="F:nucleic acid binding"/>
    <property type="evidence" value="ECO:0007669"/>
    <property type="project" value="UniProtKB-UniRule"/>
</dbReference>
<sequence>MGFSVESLAVAKAQPAWVRQVDELLSAFCRGDARRESLPAMTKQQRGVVHEMAKAYNISTQSYDNEPRRHVDLFRTPTTLLSAGRVAESLITQATSGAPHASGPSGAAAGYGFGGGLAEYCIDLVDVQCSQAAMATTLRALSGDYSVRLGPPPPDGSAPKASVPLPPAILEVAALGFTPDQAAFALQSTGGHVAQAIELLIAQGGADSQGWRELPNKGGSGGAAEERRRAEPHSGGETRASVEGRSGAGARDGATELDPPVPSPLSNKKREQPAAAESASAAAADGSNTSLDRALGGAPTDHTLVTELQALGYPLLACRTAARVVTSEHKDAGRAAWLEAGKAWLQDKVDKGELKAPMPKTAPVPAPAPPAPTAAEARKKNDVQYPNLYATPGYHKEADAFNRVQRGHQNMFESLSSMQTMSLLGGLKHPKVAAVGFCLYLAGCYFYMVGYSDMSLDVKTARYKRGGGLKWLGILACMYTSTSLAGSMLRWW</sequence>
<dbReference type="Pfam" id="PF01124">
    <property type="entry name" value="MAPEG"/>
    <property type="match status" value="1"/>
</dbReference>
<dbReference type="OrthoDB" id="410651at2759"/>
<keyword evidence="2 6" id="KW-0812">Transmembrane</keyword>
<evidence type="ECO:0000259" key="7">
    <source>
        <dbReference type="PROSITE" id="PS50030"/>
    </source>
</evidence>
<dbReference type="PROSITE" id="PS50030">
    <property type="entry name" value="UBA"/>
    <property type="match status" value="1"/>
</dbReference>
<dbReference type="GO" id="GO:0016020">
    <property type="term" value="C:membrane"/>
    <property type="evidence" value="ECO:0007669"/>
    <property type="project" value="UniProtKB-SubCell"/>
</dbReference>
<dbReference type="InterPro" id="IPR001129">
    <property type="entry name" value="Membr-assoc_MAPEG"/>
</dbReference>
<dbReference type="PROSITE" id="PS51061">
    <property type="entry name" value="R3H"/>
    <property type="match status" value="1"/>
</dbReference>
<feature type="transmembrane region" description="Helical" evidence="6">
    <location>
        <begin position="471"/>
        <end position="491"/>
    </location>
</feature>
<dbReference type="InterPro" id="IPR036867">
    <property type="entry name" value="R3H_dom_sf"/>
</dbReference>
<evidence type="ECO:0000313" key="9">
    <source>
        <dbReference type="EMBL" id="KOO21818.1"/>
    </source>
</evidence>
<reference evidence="10" key="1">
    <citation type="journal article" date="2015" name="PLoS Genet.">
        <title>Genome Sequence and Transcriptome Analyses of Chrysochromulina tobin: Metabolic Tools for Enhanced Algal Fitness in the Prominent Order Prymnesiales (Haptophyceae).</title>
        <authorList>
            <person name="Hovde B.T."/>
            <person name="Deodato C.R."/>
            <person name="Hunsperger H.M."/>
            <person name="Ryken S.A."/>
            <person name="Yost W."/>
            <person name="Jha R.K."/>
            <person name="Patterson J."/>
            <person name="Monnat R.J. Jr."/>
            <person name="Barlow S.B."/>
            <person name="Starkenburg S.R."/>
            <person name="Cattolico R.A."/>
        </authorList>
    </citation>
    <scope>NUCLEOTIDE SEQUENCE</scope>
    <source>
        <strain evidence="10">CCMP291</strain>
    </source>
</reference>
<gene>
    <name evidence="9" type="ORF">Ctob_004874</name>
</gene>
<feature type="domain" description="UBA" evidence="7">
    <location>
        <begin position="153"/>
        <end position="203"/>
    </location>
</feature>
<evidence type="ECO:0000256" key="6">
    <source>
        <dbReference type="SAM" id="Phobius"/>
    </source>
</evidence>
<dbReference type="PANTHER" id="PTHR10250:SF26">
    <property type="entry name" value="GLUTATHIONE S-TRANSFERASE 3, MITOCHONDRIAL"/>
    <property type="match status" value="1"/>
</dbReference>
<dbReference type="SUPFAM" id="SSF82708">
    <property type="entry name" value="R3H domain"/>
    <property type="match status" value="1"/>
</dbReference>
<dbReference type="SUPFAM" id="SSF46934">
    <property type="entry name" value="UBA-like"/>
    <property type="match status" value="1"/>
</dbReference>
<dbReference type="GO" id="GO:0005635">
    <property type="term" value="C:nuclear envelope"/>
    <property type="evidence" value="ECO:0007669"/>
    <property type="project" value="TreeGrafter"/>
</dbReference>
<evidence type="ECO:0000256" key="3">
    <source>
        <dbReference type="ARBA" id="ARBA00022989"/>
    </source>
</evidence>
<feature type="region of interest" description="Disordered" evidence="5">
    <location>
        <begin position="359"/>
        <end position="379"/>
    </location>
</feature>
<dbReference type="GO" id="GO:0005783">
    <property type="term" value="C:endoplasmic reticulum"/>
    <property type="evidence" value="ECO:0007669"/>
    <property type="project" value="TreeGrafter"/>
</dbReference>
<keyword evidence="9" id="KW-0808">Transferase</keyword>
<evidence type="ECO:0000259" key="8">
    <source>
        <dbReference type="PROSITE" id="PS51061"/>
    </source>
</evidence>
<dbReference type="EMBL" id="JWZX01003332">
    <property type="protein sequence ID" value="KOO21818.1"/>
    <property type="molecule type" value="Genomic_DNA"/>
</dbReference>
<evidence type="ECO:0000256" key="5">
    <source>
        <dbReference type="SAM" id="MobiDB-lite"/>
    </source>
</evidence>
<feature type="transmembrane region" description="Helical" evidence="6">
    <location>
        <begin position="432"/>
        <end position="450"/>
    </location>
</feature>
<dbReference type="Pfam" id="PF01424">
    <property type="entry name" value="R3H"/>
    <property type="match status" value="1"/>
</dbReference>
<keyword evidence="4 6" id="KW-0472">Membrane</keyword>
<dbReference type="Gene3D" id="1.20.120.550">
    <property type="entry name" value="Membrane associated eicosanoid/glutathione metabolism-like domain"/>
    <property type="match status" value="1"/>
</dbReference>
<feature type="compositionally biased region" description="Basic and acidic residues" evidence="5">
    <location>
        <begin position="224"/>
        <end position="242"/>
    </location>
</feature>
<dbReference type="SUPFAM" id="SSF161084">
    <property type="entry name" value="MAPEG domain-like"/>
    <property type="match status" value="1"/>
</dbReference>
<keyword evidence="3 6" id="KW-1133">Transmembrane helix</keyword>
<dbReference type="Gene3D" id="3.30.1370.50">
    <property type="entry name" value="R3H-like domain"/>
    <property type="match status" value="1"/>
</dbReference>
<accession>A0A0M0J6G1</accession>
<evidence type="ECO:0000256" key="2">
    <source>
        <dbReference type="ARBA" id="ARBA00022692"/>
    </source>
</evidence>
<dbReference type="InterPro" id="IPR023352">
    <property type="entry name" value="MAPEG-like_dom_sf"/>
</dbReference>
<proteinExistence type="predicted"/>
<dbReference type="AlphaFoldDB" id="A0A0M0J6G1"/>
<protein>
    <submittedName>
        <fullName evidence="9">Microsomal glutathione s-transferase</fullName>
    </submittedName>
</protein>
<evidence type="ECO:0000256" key="1">
    <source>
        <dbReference type="ARBA" id="ARBA00004141"/>
    </source>
</evidence>
<keyword evidence="10" id="KW-1185">Reference proteome</keyword>
<dbReference type="GO" id="GO:0006691">
    <property type="term" value="P:leukotriene metabolic process"/>
    <property type="evidence" value="ECO:0007669"/>
    <property type="project" value="UniProtKB-ARBA"/>
</dbReference>
<dbReference type="PANTHER" id="PTHR10250">
    <property type="entry name" value="MICROSOMAL GLUTATHIONE S-TRANSFERASE"/>
    <property type="match status" value="1"/>
</dbReference>
<feature type="region of interest" description="Disordered" evidence="5">
    <location>
        <begin position="208"/>
        <end position="295"/>
    </location>
</feature>
<feature type="compositionally biased region" description="Pro residues" evidence="5">
    <location>
        <begin position="360"/>
        <end position="372"/>
    </location>
</feature>
<dbReference type="InterPro" id="IPR050997">
    <property type="entry name" value="MAPEG"/>
</dbReference>
<evidence type="ECO:0000256" key="4">
    <source>
        <dbReference type="ARBA" id="ARBA00023136"/>
    </source>
</evidence>
<dbReference type="InterPro" id="IPR009060">
    <property type="entry name" value="UBA-like_sf"/>
</dbReference>
<dbReference type="Proteomes" id="UP000037460">
    <property type="component" value="Unassembled WGS sequence"/>
</dbReference>
<dbReference type="SMART" id="SM00393">
    <property type="entry name" value="R3H"/>
    <property type="match status" value="1"/>
</dbReference>
<dbReference type="InterPro" id="IPR015940">
    <property type="entry name" value="UBA"/>
</dbReference>
<dbReference type="InterPro" id="IPR001374">
    <property type="entry name" value="R3H_dom"/>
</dbReference>
<comment type="subcellular location">
    <subcellularLocation>
        <location evidence="1">Membrane</location>
        <topology evidence="1">Multi-pass membrane protein</topology>
    </subcellularLocation>
</comment>
<organism evidence="9 10">
    <name type="scientific">Chrysochromulina tobinii</name>
    <dbReference type="NCBI Taxonomy" id="1460289"/>
    <lineage>
        <taxon>Eukaryota</taxon>
        <taxon>Haptista</taxon>
        <taxon>Haptophyta</taxon>
        <taxon>Prymnesiophyceae</taxon>
        <taxon>Prymnesiales</taxon>
        <taxon>Chrysochromulinaceae</taxon>
        <taxon>Chrysochromulina</taxon>
    </lineage>
</organism>
<evidence type="ECO:0000313" key="10">
    <source>
        <dbReference type="Proteomes" id="UP000037460"/>
    </source>
</evidence>
<dbReference type="GO" id="GO:0004602">
    <property type="term" value="F:glutathione peroxidase activity"/>
    <property type="evidence" value="ECO:0007669"/>
    <property type="project" value="TreeGrafter"/>
</dbReference>
<name>A0A0M0J6G1_9EUKA</name>
<feature type="domain" description="R3H" evidence="8">
    <location>
        <begin position="15"/>
        <end position="77"/>
    </location>
</feature>
<dbReference type="GO" id="GO:0004364">
    <property type="term" value="F:glutathione transferase activity"/>
    <property type="evidence" value="ECO:0007669"/>
    <property type="project" value="TreeGrafter"/>
</dbReference>
<comment type="caution">
    <text evidence="9">The sequence shown here is derived from an EMBL/GenBank/DDBJ whole genome shotgun (WGS) entry which is preliminary data.</text>
</comment>
<feature type="compositionally biased region" description="Low complexity" evidence="5">
    <location>
        <begin position="274"/>
        <end position="284"/>
    </location>
</feature>